<sequence length="663" mass="73150">MQDARVIFLRDELERQLYQLTADRPQVPGVTFVRDLGVEHLFALQSLSRQLADPVRTYTSDIWHNPQVATWAKTDSSSLLLVQGNYDSAPRLALFGAQLAEHICQQAPGAYAPSELVSHASDSLPFRLTAAQMMRHIAIQALRRVVCPASLSLLVEITNDFGDAKTCRQWYDVLEKILLRVPSLYIVIHLGTSEVAKEACEWPRAFQSLFGKVRQNSPQTVIRVALISCCSFSDITHDWSTTNALSVGRPELYSGHTLSFASHGLVIPKDLLRLPGEICIKNDDSATPSDVNVTLAASEPEARLDVGSCQIDMTPAHTAAKDDNLRPNDREDFGIAVFCALSRESDAVIALFDRHWDRGDYKKVRGDTNSYTLGAIGSHNVVLVHLPGMGKGVAASVASSCRTSFTGIRLALVVGICGGVPLGRNLESADCSERILGDVVISDGIVQYDLGRQFPNQFVRKSSRHDNQSRPSEEQSRRVLHDATQRHLTALRTCKGFADEMMYEYPGIAADMLYDSSYLHRHRDAAECPAWAETCGTAAITCETARTSNCETLRCDTRQLVERQRLKPAAGQLRDTSLGLMMHIGTVASGDKVMKSGKERDKVAEDENIIAFEMEGAGVWDQFPCLIIKGICDYADCHKSKKWQDYAAATAAACMKAVLEQWD</sequence>
<gene>
    <name evidence="1" type="ORF">LCI18_008461</name>
</gene>
<reference evidence="1" key="1">
    <citation type="submission" date="2021-11" db="EMBL/GenBank/DDBJ databases">
        <title>Fusarium solani-melongenae Genome sequencing and assembly.</title>
        <authorList>
            <person name="Xie S."/>
            <person name="Huang L."/>
            <person name="Zhang X."/>
        </authorList>
    </citation>
    <scope>NUCLEOTIDE SEQUENCE</scope>
    <source>
        <strain evidence="1">CRI 24-3</strain>
    </source>
</reference>
<dbReference type="EMBL" id="CP090035">
    <property type="protein sequence ID" value="UPK97526.1"/>
    <property type="molecule type" value="Genomic_DNA"/>
</dbReference>
<proteinExistence type="predicted"/>
<accession>A0ACD3Z8J9</accession>
<evidence type="ECO:0000313" key="1">
    <source>
        <dbReference type="EMBL" id="UPK97526.1"/>
    </source>
</evidence>
<dbReference type="Proteomes" id="UP000830768">
    <property type="component" value="Chromosome 6"/>
</dbReference>
<organism evidence="1 2">
    <name type="scientific">Fusarium solani subsp. cucurbitae</name>
    <name type="common">Neocosmosporum cucurbitae</name>
    <dbReference type="NCBI Taxonomy" id="2747967"/>
    <lineage>
        <taxon>Eukaryota</taxon>
        <taxon>Fungi</taxon>
        <taxon>Dikarya</taxon>
        <taxon>Ascomycota</taxon>
        <taxon>Pezizomycotina</taxon>
        <taxon>Sordariomycetes</taxon>
        <taxon>Hypocreomycetidae</taxon>
        <taxon>Hypocreales</taxon>
        <taxon>Nectriaceae</taxon>
        <taxon>Fusarium</taxon>
        <taxon>Fusarium solani species complex</taxon>
    </lineage>
</organism>
<protein>
    <submittedName>
        <fullName evidence="1">Uncharacterized protein</fullName>
    </submittedName>
</protein>
<evidence type="ECO:0000313" key="2">
    <source>
        <dbReference type="Proteomes" id="UP000830768"/>
    </source>
</evidence>
<keyword evidence="2" id="KW-1185">Reference proteome</keyword>
<name>A0ACD3Z8J9_FUSSC</name>